<dbReference type="OrthoDB" id="6486656at2759"/>
<sequence length="161" mass="18429">PAYALAALSLDIPPEISELPLLEDLRRSITEIMILDNDLLSYRKEYAAGEVMHNILTLVMHEKHLDLDAAVAWVVAEHAKRVDRALALWREVPSLMFDSADTEKAVAVYLDHLIHWPRVNECFTFESGRYFRKDGPRVKWERVVELVSPEEMKHAIAASPL</sequence>
<evidence type="ECO:0000313" key="2">
    <source>
        <dbReference type="Proteomes" id="UP000184267"/>
    </source>
</evidence>
<dbReference type="Gene3D" id="1.10.600.10">
    <property type="entry name" value="Farnesyl Diphosphate Synthase"/>
    <property type="match status" value="1"/>
</dbReference>
<protein>
    <submittedName>
        <fullName evidence="1">Delta(6)-protoilludene synthase</fullName>
    </submittedName>
</protein>
<comment type="caution">
    <text evidence="1">The sequence shown here is derived from an EMBL/GenBank/DDBJ whole genome shotgun (WGS) entry which is preliminary data.</text>
</comment>
<dbReference type="EMBL" id="MNAD01000545">
    <property type="protein sequence ID" value="OJT11997.1"/>
    <property type="molecule type" value="Genomic_DNA"/>
</dbReference>
<organism evidence="1 2">
    <name type="scientific">Trametes pubescens</name>
    <name type="common">White-rot fungus</name>
    <dbReference type="NCBI Taxonomy" id="154538"/>
    <lineage>
        <taxon>Eukaryota</taxon>
        <taxon>Fungi</taxon>
        <taxon>Dikarya</taxon>
        <taxon>Basidiomycota</taxon>
        <taxon>Agaricomycotina</taxon>
        <taxon>Agaricomycetes</taxon>
        <taxon>Polyporales</taxon>
        <taxon>Polyporaceae</taxon>
        <taxon>Trametes</taxon>
    </lineage>
</organism>
<dbReference type="SUPFAM" id="SSF48576">
    <property type="entry name" value="Terpenoid synthases"/>
    <property type="match status" value="1"/>
</dbReference>
<proteinExistence type="predicted"/>
<feature type="non-terminal residue" evidence="1">
    <location>
        <position position="1"/>
    </location>
</feature>
<dbReference type="Pfam" id="PF19086">
    <property type="entry name" value="Terpene_syn_C_2"/>
    <property type="match status" value="1"/>
</dbReference>
<keyword evidence="2" id="KW-1185">Reference proteome</keyword>
<accession>A0A1M2VWK2</accession>
<dbReference type="Proteomes" id="UP000184267">
    <property type="component" value="Unassembled WGS sequence"/>
</dbReference>
<evidence type="ECO:0000313" key="1">
    <source>
        <dbReference type="EMBL" id="OJT11997.1"/>
    </source>
</evidence>
<dbReference type="AlphaFoldDB" id="A0A1M2VWK2"/>
<dbReference type="InterPro" id="IPR008949">
    <property type="entry name" value="Isoprenoid_synthase_dom_sf"/>
</dbReference>
<dbReference type="STRING" id="154538.A0A1M2VWK2"/>
<reference evidence="1 2" key="1">
    <citation type="submission" date="2016-10" db="EMBL/GenBank/DDBJ databases">
        <title>Genome sequence of the basidiomycete white-rot fungus Trametes pubescens.</title>
        <authorList>
            <person name="Makela M.R."/>
            <person name="Granchi Z."/>
            <person name="Peng M."/>
            <person name="De Vries R.P."/>
            <person name="Grigoriev I."/>
            <person name="Riley R."/>
            <person name="Hilden K."/>
        </authorList>
    </citation>
    <scope>NUCLEOTIDE SEQUENCE [LARGE SCALE GENOMIC DNA]</scope>
    <source>
        <strain evidence="1 2">FBCC735</strain>
    </source>
</reference>
<dbReference type="OMA" id="MAFTHIE"/>
<name>A0A1M2VWK2_TRAPU</name>
<gene>
    <name evidence="1" type="ORF">TRAPUB_11470</name>
</gene>